<dbReference type="Proteomes" id="UP000004410">
    <property type="component" value="Unassembled WGS sequence"/>
</dbReference>
<evidence type="ECO:0000313" key="1">
    <source>
        <dbReference type="EMBL" id="EDN75924.1"/>
    </source>
</evidence>
<sequence length="46" mass="5361">MKKYITVQNKHSILLCTFILYFDIITAGNKCEQNMPILIRRKCGSL</sequence>
<dbReference type="PaxDb" id="411470-RUMGNA_03547"/>
<organism evidence="1 2">
    <name type="scientific">Mediterraneibacter gnavus (strain ATCC 29149 / DSM 114966 / JCM 6515 / VPI C7-9)</name>
    <name type="common">Ruminococcus gnavus</name>
    <dbReference type="NCBI Taxonomy" id="411470"/>
    <lineage>
        <taxon>Bacteria</taxon>
        <taxon>Bacillati</taxon>
        <taxon>Bacillota</taxon>
        <taxon>Clostridia</taxon>
        <taxon>Lachnospirales</taxon>
        <taxon>Lachnospiraceae</taxon>
        <taxon>Mediterraneibacter</taxon>
    </lineage>
</organism>
<comment type="caution">
    <text evidence="1">The sequence shown here is derived from an EMBL/GenBank/DDBJ whole genome shotgun (WGS) entry which is preliminary data.</text>
</comment>
<proteinExistence type="predicted"/>
<reference evidence="1 2" key="2">
    <citation type="submission" date="2007-06" db="EMBL/GenBank/DDBJ databases">
        <title>Draft genome sequence of Ruminococcus gnavus (ATCC 29149).</title>
        <authorList>
            <person name="Sudarsanam P."/>
            <person name="Ley R."/>
            <person name="Guruge J."/>
            <person name="Turnbaugh P.J."/>
            <person name="Mahowald M."/>
            <person name="Liep D."/>
            <person name="Gordon J."/>
        </authorList>
    </citation>
    <scope>NUCLEOTIDE SEQUENCE [LARGE SCALE GENOMIC DNA]</scope>
    <source>
        <strain evidence="1 2">ATCC 29149</strain>
    </source>
</reference>
<dbReference type="EMBL" id="AAYG02000032">
    <property type="protein sequence ID" value="EDN75924.1"/>
    <property type="molecule type" value="Genomic_DNA"/>
</dbReference>
<accession>A7B7I1</accession>
<protein>
    <submittedName>
        <fullName evidence="1">Uncharacterized protein</fullName>
    </submittedName>
</protein>
<reference evidence="1 2" key="1">
    <citation type="submission" date="2007-04" db="EMBL/GenBank/DDBJ databases">
        <authorList>
            <person name="Fulton L."/>
            <person name="Clifton S."/>
            <person name="Fulton B."/>
            <person name="Xu J."/>
            <person name="Minx P."/>
            <person name="Pepin K.H."/>
            <person name="Johnson M."/>
            <person name="Thiruvilangam P."/>
            <person name="Bhonagiri V."/>
            <person name="Nash W.E."/>
            <person name="Mardis E.R."/>
            <person name="Wilson R.K."/>
        </authorList>
    </citation>
    <scope>NUCLEOTIDE SEQUENCE [LARGE SCALE GENOMIC DNA]</scope>
    <source>
        <strain evidence="1 2">ATCC 29149</strain>
    </source>
</reference>
<dbReference type="AlphaFoldDB" id="A7B7I1"/>
<gene>
    <name evidence="1" type="ORF">RUMGNA_03547</name>
</gene>
<evidence type="ECO:0000313" key="2">
    <source>
        <dbReference type="Proteomes" id="UP000004410"/>
    </source>
</evidence>
<name>A7B7I1_MEDG7</name>